<dbReference type="OrthoDB" id="459662at2"/>
<dbReference type="SUPFAM" id="SSF49265">
    <property type="entry name" value="Fibronectin type III"/>
    <property type="match status" value="1"/>
</dbReference>
<keyword evidence="4" id="KW-1185">Reference proteome</keyword>
<evidence type="ECO:0008006" key="5">
    <source>
        <dbReference type="Google" id="ProtNLM"/>
    </source>
</evidence>
<keyword evidence="2" id="KW-0732">Signal</keyword>
<protein>
    <recommendedName>
        <fullName evidence="5">Tetratricopeptide repeat domain protein</fullName>
    </recommendedName>
</protein>
<organism evidence="3 4">
    <name type="scientific">Coleofasciculus chthonoplastes PCC 7420</name>
    <dbReference type="NCBI Taxonomy" id="118168"/>
    <lineage>
        <taxon>Bacteria</taxon>
        <taxon>Bacillati</taxon>
        <taxon>Cyanobacteriota</taxon>
        <taxon>Cyanophyceae</taxon>
        <taxon>Coleofasciculales</taxon>
        <taxon>Coleofasciculaceae</taxon>
        <taxon>Coleofasciculus</taxon>
    </lineage>
</organism>
<dbReference type="Gene3D" id="2.60.40.10">
    <property type="entry name" value="Immunoglobulins"/>
    <property type="match status" value="1"/>
</dbReference>
<dbReference type="InterPro" id="IPR011990">
    <property type="entry name" value="TPR-like_helical_dom_sf"/>
</dbReference>
<dbReference type="STRING" id="118168.MC7420_7856"/>
<feature type="signal peptide" evidence="2">
    <location>
        <begin position="1"/>
        <end position="21"/>
    </location>
</feature>
<dbReference type="Proteomes" id="UP000003835">
    <property type="component" value="Unassembled WGS sequence"/>
</dbReference>
<keyword evidence="1" id="KW-0175">Coiled coil</keyword>
<accession>B4VJ20</accession>
<dbReference type="CDD" id="cd00063">
    <property type="entry name" value="FN3"/>
    <property type="match status" value="1"/>
</dbReference>
<feature type="chain" id="PRO_5002825552" description="Tetratricopeptide repeat domain protein" evidence="2">
    <location>
        <begin position="22"/>
        <end position="363"/>
    </location>
</feature>
<dbReference type="InterPro" id="IPR013783">
    <property type="entry name" value="Ig-like_fold"/>
</dbReference>
<dbReference type="HOGENOM" id="CLU_065971_0_0_3"/>
<feature type="coiled-coil region" evidence="1">
    <location>
        <begin position="308"/>
        <end position="361"/>
    </location>
</feature>
<name>B4VJ20_9CYAN</name>
<sequence length="363" mass="40439">MSKPWKLIPLLFTLLTLTQTAPGLTQSRSLNILSEVRGTVYIKRSRYNRAQRAYGEEFLGYSDRLQLGQGAVAKVLCTNLAIWNLGSRGEFSVSRGCPSVGAMILPETSQRTVRADGDFTKPYIISPRDTKILDQQPTLRWNSVAEATYYQVELKELTLDGLTPIWTTTTTESEVIYRGEARLKPETHYQLIVKAYQGNTQIGEELAFFPVVSIATAQEVREKIAELEEKGLSEDGKALALARLYQSYDLNAAATQVLEGLVEQGDQLTTVYQLLGDSYQQMGLFELAKAQYLTALAQAETEENLDTQAQIQISLAQVEEALAQLETAFELLQAAQANYRILGDEEQVASLQSDLDKLARRLP</sequence>
<reference evidence="3 4" key="1">
    <citation type="submission" date="2008-07" db="EMBL/GenBank/DDBJ databases">
        <authorList>
            <person name="Tandeau de Marsac N."/>
            <person name="Ferriera S."/>
            <person name="Johnson J."/>
            <person name="Kravitz S."/>
            <person name="Beeson K."/>
            <person name="Sutton G."/>
            <person name="Rogers Y.-H."/>
            <person name="Friedman R."/>
            <person name="Frazier M."/>
            <person name="Venter J.C."/>
        </authorList>
    </citation>
    <scope>NUCLEOTIDE SEQUENCE [LARGE SCALE GENOMIC DNA]</scope>
    <source>
        <strain evidence="3 4">PCC 7420</strain>
    </source>
</reference>
<dbReference type="Gene3D" id="1.25.40.10">
    <property type="entry name" value="Tetratricopeptide repeat domain"/>
    <property type="match status" value="1"/>
</dbReference>
<evidence type="ECO:0000313" key="4">
    <source>
        <dbReference type="Proteomes" id="UP000003835"/>
    </source>
</evidence>
<dbReference type="InterPro" id="IPR036116">
    <property type="entry name" value="FN3_sf"/>
</dbReference>
<dbReference type="InterPro" id="IPR003961">
    <property type="entry name" value="FN3_dom"/>
</dbReference>
<dbReference type="SUPFAM" id="SSF48452">
    <property type="entry name" value="TPR-like"/>
    <property type="match status" value="1"/>
</dbReference>
<dbReference type="EMBL" id="DS989842">
    <property type="protein sequence ID" value="EDX78118.1"/>
    <property type="molecule type" value="Genomic_DNA"/>
</dbReference>
<gene>
    <name evidence="3" type="ORF">MC7420_7856</name>
</gene>
<dbReference type="eggNOG" id="COG0457">
    <property type="taxonomic scope" value="Bacteria"/>
</dbReference>
<dbReference type="RefSeq" id="WP_006098554.1">
    <property type="nucleotide sequence ID" value="NZ_DS989842.1"/>
</dbReference>
<evidence type="ECO:0000256" key="2">
    <source>
        <dbReference type="SAM" id="SignalP"/>
    </source>
</evidence>
<dbReference type="AlphaFoldDB" id="B4VJ20"/>
<proteinExistence type="predicted"/>
<evidence type="ECO:0000313" key="3">
    <source>
        <dbReference type="EMBL" id="EDX78118.1"/>
    </source>
</evidence>
<evidence type="ECO:0000256" key="1">
    <source>
        <dbReference type="SAM" id="Coils"/>
    </source>
</evidence>